<name>A0A1E3AXE5_9FIRM</name>
<evidence type="ECO:0000313" key="3">
    <source>
        <dbReference type="Proteomes" id="UP000095003"/>
    </source>
</evidence>
<sequence length="136" mass="16069">MIPSTLRIVLIIALLFYFVILLIFLKNKTLELRYTLLWMFAGFILALLVIWPDVLRGFVKVIGIQDNMNGLFIMSFAFVIMIMMSLTSIVSRQANKIKLLVQELAIMEKRIRELESRQFSDNKDEFVDMEKRFERK</sequence>
<evidence type="ECO:0000256" key="1">
    <source>
        <dbReference type="SAM" id="Phobius"/>
    </source>
</evidence>
<accession>A0A1E3AXE5</accession>
<comment type="caution">
    <text evidence="2">The sequence shown here is derived from an EMBL/GenBank/DDBJ whole genome shotgun (WGS) entry which is preliminary data.</text>
</comment>
<dbReference type="GeneID" id="93299584"/>
<dbReference type="InterPro" id="IPR019277">
    <property type="entry name" value="DUF2304"/>
</dbReference>
<dbReference type="RefSeq" id="WP_009251306.1">
    <property type="nucleotide sequence ID" value="NZ_CABMHK010000206.1"/>
</dbReference>
<evidence type="ECO:0000313" key="2">
    <source>
        <dbReference type="EMBL" id="ODM13367.1"/>
    </source>
</evidence>
<feature type="transmembrane region" description="Helical" evidence="1">
    <location>
        <begin position="32"/>
        <end position="51"/>
    </location>
</feature>
<dbReference type="Proteomes" id="UP000095003">
    <property type="component" value="Unassembled WGS sequence"/>
</dbReference>
<dbReference type="Pfam" id="PF10066">
    <property type="entry name" value="DUF2304"/>
    <property type="match status" value="1"/>
</dbReference>
<dbReference type="AlphaFoldDB" id="A0A1E3AXE5"/>
<dbReference type="EMBL" id="MCGI01000001">
    <property type="protein sequence ID" value="ODM13367.1"/>
    <property type="molecule type" value="Genomic_DNA"/>
</dbReference>
<keyword evidence="1" id="KW-0472">Membrane</keyword>
<organism evidence="2 3">
    <name type="scientific">Eisenbergiella tayi</name>
    <dbReference type="NCBI Taxonomy" id="1432052"/>
    <lineage>
        <taxon>Bacteria</taxon>
        <taxon>Bacillati</taxon>
        <taxon>Bacillota</taxon>
        <taxon>Clostridia</taxon>
        <taxon>Lachnospirales</taxon>
        <taxon>Lachnospiraceae</taxon>
        <taxon>Eisenbergiella</taxon>
    </lineage>
</organism>
<keyword evidence="1" id="KW-1133">Transmembrane helix</keyword>
<gene>
    <name evidence="2" type="ORF">BEH84_01082</name>
</gene>
<feature type="transmembrane region" description="Helical" evidence="1">
    <location>
        <begin position="71"/>
        <end position="90"/>
    </location>
</feature>
<protein>
    <recommendedName>
        <fullName evidence="4">DUF2304 domain-containing protein</fullName>
    </recommendedName>
</protein>
<keyword evidence="1" id="KW-0812">Transmembrane</keyword>
<feature type="transmembrane region" description="Helical" evidence="1">
    <location>
        <begin position="6"/>
        <end position="25"/>
    </location>
</feature>
<proteinExistence type="predicted"/>
<evidence type="ECO:0008006" key="4">
    <source>
        <dbReference type="Google" id="ProtNLM"/>
    </source>
</evidence>
<reference evidence="2 3" key="1">
    <citation type="submission" date="2016-07" db="EMBL/GenBank/DDBJ databases">
        <title>Characterization of isolates of Eisenbergiella tayi derived from blood cultures, using whole genome sequencing.</title>
        <authorList>
            <person name="Burdz T."/>
            <person name="Wiebe D."/>
            <person name="Huynh C."/>
            <person name="Bernard K."/>
        </authorList>
    </citation>
    <scope>NUCLEOTIDE SEQUENCE [LARGE SCALE GENOMIC DNA]</scope>
    <source>
        <strain evidence="2 3">NML 120489</strain>
    </source>
</reference>